<protein>
    <submittedName>
        <fullName evidence="1">Uncharacterized protein</fullName>
    </submittedName>
</protein>
<gene>
    <name evidence="1" type="ORF">GA_TR16109_c8_g1_i1_g.50954</name>
</gene>
<reference evidence="1" key="1">
    <citation type="submission" date="2016-07" db="EMBL/GenBank/DDBJ databases">
        <title>De novo transcriptome assembly of four accessions of the metal hyperaccumulator plant Noccaea caerulescens.</title>
        <authorList>
            <person name="Blande D."/>
            <person name="Halimaa P."/>
            <person name="Tervahauta A.I."/>
            <person name="Aarts M.G."/>
            <person name="Karenlampi S.O."/>
        </authorList>
    </citation>
    <scope>NUCLEOTIDE SEQUENCE</scope>
</reference>
<dbReference type="AlphaFoldDB" id="A0A1J3CW67"/>
<accession>A0A1J3CW67</accession>
<evidence type="ECO:0000313" key="1">
    <source>
        <dbReference type="EMBL" id="JAU12026.1"/>
    </source>
</evidence>
<dbReference type="EMBL" id="GEVI01020294">
    <property type="protein sequence ID" value="JAU12026.1"/>
    <property type="molecule type" value="Transcribed_RNA"/>
</dbReference>
<name>A0A1J3CW67_NOCCA</name>
<sequence>MPQMVADSSPLTVKEKNKLKLQNLDFSYLPLQSNWEVQTSIRLSPLIEGGKAENPWDEMVKPAVQPFPF</sequence>
<proteinExistence type="predicted"/>
<organism evidence="1">
    <name type="scientific">Noccaea caerulescens</name>
    <name type="common">Alpine penny-cress</name>
    <name type="synonym">Thlaspi caerulescens</name>
    <dbReference type="NCBI Taxonomy" id="107243"/>
    <lineage>
        <taxon>Eukaryota</taxon>
        <taxon>Viridiplantae</taxon>
        <taxon>Streptophyta</taxon>
        <taxon>Embryophyta</taxon>
        <taxon>Tracheophyta</taxon>
        <taxon>Spermatophyta</taxon>
        <taxon>Magnoliopsida</taxon>
        <taxon>eudicotyledons</taxon>
        <taxon>Gunneridae</taxon>
        <taxon>Pentapetalae</taxon>
        <taxon>rosids</taxon>
        <taxon>malvids</taxon>
        <taxon>Brassicales</taxon>
        <taxon>Brassicaceae</taxon>
        <taxon>Coluteocarpeae</taxon>
        <taxon>Noccaea</taxon>
    </lineage>
</organism>